<comment type="caution">
    <text evidence="2">The sequence shown here is derived from an EMBL/GenBank/DDBJ whole genome shotgun (WGS) entry which is preliminary data.</text>
</comment>
<sequence>MNAMVDRDTDTSGTGLTATGSGYQRLWPAQDANWNVVALVNGSSAVVERYAYAPFGAVTVLDGSYGARSGSSYGWTVMYQGMTRDIVSGLIEANRRWYSEELGRWIKTDPLGFNGGSDNFYQFVGNKPLDSVDPSGLFNPGAFGPGANAGWKTGALSGVVVGAIVGAAIGAPFGVDGFFTGGIYGAAIGGVAGGVIGYAAGGV</sequence>
<organism evidence="2 3">
    <name type="scientific">Fimbriiglobus ruber</name>
    <dbReference type="NCBI Taxonomy" id="1908690"/>
    <lineage>
        <taxon>Bacteria</taxon>
        <taxon>Pseudomonadati</taxon>
        <taxon>Planctomycetota</taxon>
        <taxon>Planctomycetia</taxon>
        <taxon>Gemmatales</taxon>
        <taxon>Gemmataceae</taxon>
        <taxon>Fimbriiglobus</taxon>
    </lineage>
</organism>
<dbReference type="Gene3D" id="2.180.10.10">
    <property type="entry name" value="RHS repeat-associated core"/>
    <property type="match status" value="1"/>
</dbReference>
<feature type="transmembrane region" description="Helical" evidence="1">
    <location>
        <begin position="155"/>
        <end position="175"/>
    </location>
</feature>
<keyword evidence="1" id="KW-1133">Transmembrane helix</keyword>
<dbReference type="InterPro" id="IPR022385">
    <property type="entry name" value="Rhs_assc_core"/>
</dbReference>
<dbReference type="AlphaFoldDB" id="A0A225DF37"/>
<dbReference type="Proteomes" id="UP000214646">
    <property type="component" value="Unassembled WGS sequence"/>
</dbReference>
<keyword evidence="3" id="KW-1185">Reference proteome</keyword>
<feature type="transmembrane region" description="Helical" evidence="1">
    <location>
        <begin position="181"/>
        <end position="201"/>
    </location>
</feature>
<keyword evidence="1" id="KW-0472">Membrane</keyword>
<dbReference type="EMBL" id="NIDE01000019">
    <property type="protein sequence ID" value="OWK35005.1"/>
    <property type="molecule type" value="Genomic_DNA"/>
</dbReference>
<protein>
    <submittedName>
        <fullName evidence="2">Rhs family protein</fullName>
    </submittedName>
</protein>
<evidence type="ECO:0000313" key="3">
    <source>
        <dbReference type="Proteomes" id="UP000214646"/>
    </source>
</evidence>
<accession>A0A225DF37</accession>
<keyword evidence="1" id="KW-0812">Transmembrane</keyword>
<evidence type="ECO:0000313" key="2">
    <source>
        <dbReference type="EMBL" id="OWK35005.1"/>
    </source>
</evidence>
<evidence type="ECO:0000256" key="1">
    <source>
        <dbReference type="SAM" id="Phobius"/>
    </source>
</evidence>
<dbReference type="OrthoDB" id="292779at2"/>
<gene>
    <name evidence="2" type="ORF">FRUB_09847</name>
</gene>
<dbReference type="NCBIfam" id="TIGR03696">
    <property type="entry name" value="Rhs_assc_core"/>
    <property type="match status" value="1"/>
</dbReference>
<proteinExistence type="predicted"/>
<reference evidence="3" key="1">
    <citation type="submission" date="2017-06" db="EMBL/GenBank/DDBJ databases">
        <title>Genome analysis of Fimbriiglobus ruber SP5, the first member of the order Planctomycetales with confirmed chitinolytic capability.</title>
        <authorList>
            <person name="Ravin N.V."/>
            <person name="Rakitin A.L."/>
            <person name="Ivanova A.A."/>
            <person name="Beletsky A.V."/>
            <person name="Kulichevskaya I.S."/>
            <person name="Mardanov A.V."/>
            <person name="Dedysh S.N."/>
        </authorList>
    </citation>
    <scope>NUCLEOTIDE SEQUENCE [LARGE SCALE GENOMIC DNA]</scope>
    <source>
        <strain evidence="3">SP5</strain>
    </source>
</reference>
<name>A0A225DF37_9BACT</name>